<evidence type="ECO:0000313" key="1">
    <source>
        <dbReference type="EMBL" id="JAH69173.1"/>
    </source>
</evidence>
<organism evidence="1">
    <name type="scientific">Anguilla anguilla</name>
    <name type="common">European freshwater eel</name>
    <name type="synonym">Muraena anguilla</name>
    <dbReference type="NCBI Taxonomy" id="7936"/>
    <lineage>
        <taxon>Eukaryota</taxon>
        <taxon>Metazoa</taxon>
        <taxon>Chordata</taxon>
        <taxon>Craniata</taxon>
        <taxon>Vertebrata</taxon>
        <taxon>Euteleostomi</taxon>
        <taxon>Actinopterygii</taxon>
        <taxon>Neopterygii</taxon>
        <taxon>Teleostei</taxon>
        <taxon>Anguilliformes</taxon>
        <taxon>Anguillidae</taxon>
        <taxon>Anguilla</taxon>
    </lineage>
</organism>
<name>A0A0E9UW23_ANGAN</name>
<proteinExistence type="predicted"/>
<reference evidence="1" key="2">
    <citation type="journal article" date="2015" name="Fish Shellfish Immunol.">
        <title>Early steps in the European eel (Anguilla anguilla)-Vibrio vulnificus interaction in the gills: Role of the RtxA13 toxin.</title>
        <authorList>
            <person name="Callol A."/>
            <person name="Pajuelo D."/>
            <person name="Ebbesson L."/>
            <person name="Teles M."/>
            <person name="MacKenzie S."/>
            <person name="Amaro C."/>
        </authorList>
    </citation>
    <scope>NUCLEOTIDE SEQUENCE</scope>
</reference>
<protein>
    <submittedName>
        <fullName evidence="1">Uncharacterized protein</fullName>
    </submittedName>
</protein>
<sequence length="45" mass="5322">MSQHCTMIETYSNKSITRFLCCFLVTFSSSTSLRQEYSRFQPSFK</sequence>
<reference evidence="1" key="1">
    <citation type="submission" date="2014-11" db="EMBL/GenBank/DDBJ databases">
        <authorList>
            <person name="Amaro Gonzalez C."/>
        </authorList>
    </citation>
    <scope>NUCLEOTIDE SEQUENCE</scope>
</reference>
<accession>A0A0E9UW23</accession>
<dbReference type="EMBL" id="GBXM01039404">
    <property type="protein sequence ID" value="JAH69173.1"/>
    <property type="molecule type" value="Transcribed_RNA"/>
</dbReference>
<dbReference type="AlphaFoldDB" id="A0A0E9UW23"/>